<dbReference type="Gene3D" id="1.20.1260.10">
    <property type="match status" value="1"/>
</dbReference>
<evidence type="ECO:0000256" key="1">
    <source>
        <dbReference type="SAM" id="MobiDB-lite"/>
    </source>
</evidence>
<comment type="caution">
    <text evidence="5">The sequence shown here is derived from an EMBL/GenBank/DDBJ whole genome shotgun (WGS) entry which is preliminary data.</text>
</comment>
<accession>A0ABW7KNP5</accession>
<dbReference type="InterPro" id="IPR005183">
    <property type="entry name" value="DUF305_CopM-like"/>
</dbReference>
<name>A0ABW7KNP5_9NOCA</name>
<evidence type="ECO:0000313" key="6">
    <source>
        <dbReference type="Proteomes" id="UP001609176"/>
    </source>
</evidence>
<sequence>MRSTTIKFAASATVAAAALVLSGCSDDSAGNHDMGQMSSSAGMGTSAAPSATAEASAEFNDADVTFTQMMYPHHAQAVEMAKLVDGRTSNPQVIELADAIEGAQAPEMEQMTRMLAAWGKPAPSDMGGMNHGGGMSGMMPPEQMADLAAKTGEEFDTAWLTMMIDHHNGAIEMARTELADGKNGEAKALAGNIIAAQETEIATMNGLLQR</sequence>
<dbReference type="EMBL" id="JBIMSP010000036">
    <property type="protein sequence ID" value="MFH5244100.1"/>
    <property type="molecule type" value="Genomic_DNA"/>
</dbReference>
<dbReference type="PANTHER" id="PTHR36933">
    <property type="entry name" value="SLL0788 PROTEIN"/>
    <property type="match status" value="1"/>
</dbReference>
<feature type="chain" id="PRO_5045033753" evidence="2">
    <location>
        <begin position="18"/>
        <end position="210"/>
    </location>
</feature>
<dbReference type="Pfam" id="PF03713">
    <property type="entry name" value="DUF305"/>
    <property type="match status" value="1"/>
</dbReference>
<evidence type="ECO:0000259" key="3">
    <source>
        <dbReference type="Pfam" id="PF03713"/>
    </source>
</evidence>
<dbReference type="RefSeq" id="WP_395125478.1">
    <property type="nucleotide sequence ID" value="NZ_JBIMSN010000012.1"/>
</dbReference>
<keyword evidence="7" id="KW-1185">Reference proteome</keyword>
<dbReference type="PANTHER" id="PTHR36933:SF1">
    <property type="entry name" value="SLL0788 PROTEIN"/>
    <property type="match status" value="1"/>
</dbReference>
<dbReference type="Proteomes" id="UP001609219">
    <property type="component" value="Unassembled WGS sequence"/>
</dbReference>
<evidence type="ECO:0000256" key="2">
    <source>
        <dbReference type="SAM" id="SignalP"/>
    </source>
</evidence>
<evidence type="ECO:0000313" key="4">
    <source>
        <dbReference type="EMBL" id="MFH5227563.1"/>
    </source>
</evidence>
<protein>
    <submittedName>
        <fullName evidence="5">DUF305 domain-containing protein</fullName>
    </submittedName>
</protein>
<evidence type="ECO:0000313" key="5">
    <source>
        <dbReference type="EMBL" id="MFH5244100.1"/>
    </source>
</evidence>
<dbReference type="Proteomes" id="UP001609176">
    <property type="component" value="Unassembled WGS sequence"/>
</dbReference>
<feature type="region of interest" description="Disordered" evidence="1">
    <location>
        <begin position="31"/>
        <end position="54"/>
    </location>
</feature>
<keyword evidence="2" id="KW-0732">Signal</keyword>
<reference evidence="6 7" key="1">
    <citation type="submission" date="2024-10" db="EMBL/GenBank/DDBJ databases">
        <authorList>
            <person name="Riesco R."/>
        </authorList>
    </citation>
    <scope>NUCLEOTIDE SEQUENCE [LARGE SCALE GENOMIC DNA]</scope>
    <source>
        <strain evidence="5 6">NCIMB 15448</strain>
        <strain evidence="4 7">NCIMB 15450</strain>
    </source>
</reference>
<proteinExistence type="predicted"/>
<evidence type="ECO:0000313" key="7">
    <source>
        <dbReference type="Proteomes" id="UP001609219"/>
    </source>
</evidence>
<dbReference type="PROSITE" id="PS51257">
    <property type="entry name" value="PROKAR_LIPOPROTEIN"/>
    <property type="match status" value="1"/>
</dbReference>
<dbReference type="EMBL" id="JBIMSN010000012">
    <property type="protein sequence ID" value="MFH5227563.1"/>
    <property type="molecule type" value="Genomic_DNA"/>
</dbReference>
<dbReference type="InterPro" id="IPR012347">
    <property type="entry name" value="Ferritin-like"/>
</dbReference>
<feature type="compositionally biased region" description="Low complexity" evidence="1">
    <location>
        <begin position="37"/>
        <end position="54"/>
    </location>
</feature>
<gene>
    <name evidence="5" type="ORF">ACHIPV_19795</name>
    <name evidence="4" type="ORF">ACHIRB_03000</name>
</gene>
<feature type="signal peptide" evidence="2">
    <location>
        <begin position="1"/>
        <end position="17"/>
    </location>
</feature>
<feature type="domain" description="DUF305" evidence="3">
    <location>
        <begin position="63"/>
        <end position="208"/>
    </location>
</feature>
<organism evidence="5 6">
    <name type="scientific">Antrihabitans spumae</name>
    <dbReference type="NCBI Taxonomy" id="3373370"/>
    <lineage>
        <taxon>Bacteria</taxon>
        <taxon>Bacillati</taxon>
        <taxon>Actinomycetota</taxon>
        <taxon>Actinomycetes</taxon>
        <taxon>Mycobacteriales</taxon>
        <taxon>Nocardiaceae</taxon>
        <taxon>Antrihabitans</taxon>
    </lineage>
</organism>